<evidence type="ECO:0008006" key="4">
    <source>
        <dbReference type="Google" id="ProtNLM"/>
    </source>
</evidence>
<proteinExistence type="predicted"/>
<organism evidence="2 3">
    <name type="scientific">Thioclava electrotropha</name>
    <dbReference type="NCBI Taxonomy" id="1549850"/>
    <lineage>
        <taxon>Bacteria</taxon>
        <taxon>Pseudomonadati</taxon>
        <taxon>Pseudomonadota</taxon>
        <taxon>Alphaproteobacteria</taxon>
        <taxon>Rhodobacterales</taxon>
        <taxon>Paracoccaceae</taxon>
        <taxon>Thioclava</taxon>
    </lineage>
</organism>
<dbReference type="Proteomes" id="UP000192422">
    <property type="component" value="Chromosome"/>
</dbReference>
<keyword evidence="3" id="KW-1185">Reference proteome</keyword>
<dbReference type="EMBL" id="CP053562">
    <property type="protein sequence ID" value="QPZ92581.1"/>
    <property type="molecule type" value="Genomic_DNA"/>
</dbReference>
<name>A0ABX6YXX3_9RHOB</name>
<accession>A0ABX6YXX3</accession>
<sequence>MKELPDFLSSGDEARLFPVLAETSKEKRVASIFLAVMTQIPALAQEVLASTGVRVGKRTKVQAFTEVVFREKDFANCRPDGLIVIDTGRTRWSALIEAKIGKNDLDVEQVQRYVEIARAQGIDAVITVSNQFVSRADHSPVNLPKTLLRRVSLFHWSWTWLATICEILGYQNAVDDTEQSYLLAQLNDFLAHPATGVERFTQMAAQWKDIVQSVANDEKLKKSSSEVEASAASWIAEERDLCLHMSSHVGTRVDSIVERKLREDPAARLKEQISSIVETHMLTSKLRVPDCASDIDLCADIARKTVSVSMTVKAPTDRKSTKARLNWLLRMLPQNDERIFVRALWPGRCPPTMKPISLLREEPELIQTDNLDLVPHGFEILMIEGLGKRFGGRRTVIEDIERIVPEFYDLVGANLKAWQAPPPKPVKSRAAPDPGELEPTDLGDAGSLP</sequence>
<dbReference type="RefSeq" id="WP_078549217.1">
    <property type="nucleotide sequence ID" value="NZ_CP053562.1"/>
</dbReference>
<reference evidence="2 3" key="1">
    <citation type="submission" date="2020-05" db="EMBL/GenBank/DDBJ databases">
        <title>Thioclava electrotropha strain Elox9 finished genome.</title>
        <authorList>
            <person name="Rowe A.R."/>
            <person name="Wilbanks E.G."/>
        </authorList>
    </citation>
    <scope>NUCLEOTIDE SEQUENCE [LARGE SCALE GENOMIC DNA]</scope>
    <source>
        <strain evidence="2 3">Elox9</strain>
    </source>
</reference>
<evidence type="ECO:0000313" key="2">
    <source>
        <dbReference type="EMBL" id="QPZ92581.1"/>
    </source>
</evidence>
<gene>
    <name evidence="2" type="ORF">AKL02_017935</name>
</gene>
<evidence type="ECO:0000313" key="3">
    <source>
        <dbReference type="Proteomes" id="UP000192422"/>
    </source>
</evidence>
<evidence type="ECO:0000256" key="1">
    <source>
        <dbReference type="SAM" id="MobiDB-lite"/>
    </source>
</evidence>
<protein>
    <recommendedName>
        <fullName evidence="4">Stress response protein</fullName>
    </recommendedName>
</protein>
<feature type="region of interest" description="Disordered" evidence="1">
    <location>
        <begin position="419"/>
        <end position="449"/>
    </location>
</feature>